<evidence type="ECO:0000259" key="4">
    <source>
        <dbReference type="Pfam" id="PF00891"/>
    </source>
</evidence>
<dbReference type="EMBL" id="JBHSPB010000018">
    <property type="protein sequence ID" value="MFC5723483.1"/>
    <property type="molecule type" value="Genomic_DNA"/>
</dbReference>
<keyword evidence="1 6" id="KW-0489">Methyltransferase</keyword>
<proteinExistence type="predicted"/>
<accession>A0ABW0Z8V0</accession>
<keyword evidence="3" id="KW-0949">S-adenosyl-L-methionine</keyword>
<dbReference type="InterPro" id="IPR016461">
    <property type="entry name" value="COMT-like"/>
</dbReference>
<dbReference type="Proteomes" id="UP001596083">
    <property type="component" value="Unassembled WGS sequence"/>
</dbReference>
<keyword evidence="2" id="KW-0808">Transferase</keyword>
<dbReference type="GO" id="GO:0032259">
    <property type="term" value="P:methylation"/>
    <property type="evidence" value="ECO:0007669"/>
    <property type="project" value="UniProtKB-KW"/>
</dbReference>
<feature type="domain" description="O-methyltransferase C-terminal" evidence="4">
    <location>
        <begin position="123"/>
        <end position="326"/>
    </location>
</feature>
<protein>
    <submittedName>
        <fullName evidence="6">Methyltransferase</fullName>
    </submittedName>
</protein>
<organism evidence="6 7">
    <name type="scientific">Streptomyces gamaensis</name>
    <dbReference type="NCBI Taxonomy" id="1763542"/>
    <lineage>
        <taxon>Bacteria</taxon>
        <taxon>Bacillati</taxon>
        <taxon>Actinomycetota</taxon>
        <taxon>Actinomycetes</taxon>
        <taxon>Kitasatosporales</taxon>
        <taxon>Streptomycetaceae</taxon>
        <taxon>Streptomyces</taxon>
    </lineage>
</organism>
<dbReference type="InterPro" id="IPR029063">
    <property type="entry name" value="SAM-dependent_MTases_sf"/>
</dbReference>
<dbReference type="InterPro" id="IPR012967">
    <property type="entry name" value="COMT_dimerisation"/>
</dbReference>
<evidence type="ECO:0000256" key="3">
    <source>
        <dbReference type="ARBA" id="ARBA00022691"/>
    </source>
</evidence>
<dbReference type="Pfam" id="PF08100">
    <property type="entry name" value="Dimerisation"/>
    <property type="match status" value="1"/>
</dbReference>
<dbReference type="CDD" id="cd02440">
    <property type="entry name" value="AdoMet_MTases"/>
    <property type="match status" value="1"/>
</dbReference>
<feature type="domain" description="O-methyltransferase dimerisation" evidence="5">
    <location>
        <begin position="25"/>
        <end position="101"/>
    </location>
</feature>
<keyword evidence="7" id="KW-1185">Reference proteome</keyword>
<dbReference type="GO" id="GO:0008168">
    <property type="term" value="F:methyltransferase activity"/>
    <property type="evidence" value="ECO:0007669"/>
    <property type="project" value="UniProtKB-KW"/>
</dbReference>
<reference evidence="7" key="1">
    <citation type="journal article" date="2019" name="Int. J. Syst. Evol. Microbiol.">
        <title>The Global Catalogue of Microorganisms (GCM) 10K type strain sequencing project: providing services to taxonomists for standard genome sequencing and annotation.</title>
        <authorList>
            <consortium name="The Broad Institute Genomics Platform"/>
            <consortium name="The Broad Institute Genome Sequencing Center for Infectious Disease"/>
            <person name="Wu L."/>
            <person name="Ma J."/>
        </authorList>
    </citation>
    <scope>NUCLEOTIDE SEQUENCE [LARGE SCALE GENOMIC DNA]</scope>
    <source>
        <strain evidence="7">CGMCC 4.7304</strain>
    </source>
</reference>
<name>A0ABW0Z8V0_9ACTN</name>
<evidence type="ECO:0000259" key="5">
    <source>
        <dbReference type="Pfam" id="PF08100"/>
    </source>
</evidence>
<dbReference type="InterPro" id="IPR001077">
    <property type="entry name" value="COMT_C"/>
</dbReference>
<dbReference type="InterPro" id="IPR036390">
    <property type="entry name" value="WH_DNA-bd_sf"/>
</dbReference>
<evidence type="ECO:0000313" key="6">
    <source>
        <dbReference type="EMBL" id="MFC5723483.1"/>
    </source>
</evidence>
<dbReference type="InterPro" id="IPR036388">
    <property type="entry name" value="WH-like_DNA-bd_sf"/>
</dbReference>
<dbReference type="PIRSF" id="PIRSF005739">
    <property type="entry name" value="O-mtase"/>
    <property type="match status" value="1"/>
</dbReference>
<dbReference type="Gene3D" id="1.10.10.10">
    <property type="entry name" value="Winged helix-like DNA-binding domain superfamily/Winged helix DNA-binding domain"/>
    <property type="match status" value="1"/>
</dbReference>
<evidence type="ECO:0000256" key="1">
    <source>
        <dbReference type="ARBA" id="ARBA00022603"/>
    </source>
</evidence>
<dbReference type="PROSITE" id="PS51683">
    <property type="entry name" value="SAM_OMT_II"/>
    <property type="match status" value="1"/>
</dbReference>
<dbReference type="Pfam" id="PF00891">
    <property type="entry name" value="Methyltransf_2"/>
    <property type="match status" value="1"/>
</dbReference>
<dbReference type="PANTHER" id="PTHR43712:SF2">
    <property type="entry name" value="O-METHYLTRANSFERASE CICE"/>
    <property type="match status" value="1"/>
</dbReference>
<dbReference type="PANTHER" id="PTHR43712">
    <property type="entry name" value="PUTATIVE (AFU_ORTHOLOGUE AFUA_4G14580)-RELATED"/>
    <property type="match status" value="1"/>
</dbReference>
<sequence length="347" mass="37969">MTGIDDRTGAGVAGPDVSTPAGILRLANAFCDAKALLSAVELDLFGSLRRTGPRTREQLRADLALHGRGLADWLQLLLALGLLERDGEHYRNAPGADRHLVPGEPLYVGGFLQRSNHNLYPAWGRLTEALRTGKPQADGDFHTMINEPRLLGQFADMMDALTHVLGPQLLAAWDGWDGYRSVLDVGGCRGNMAAQIVTAHPRLAGHVFDLPQLAPLFDARMAELGTTDRVTFHAGDFFTDPLPQADIVVLGHALHDWDGERRRLLLHKAYDSVMPGGVLLVYDRMLETDSRHVENLVISLDMLLVTDGGSEYTAAELRAHAESAGFTDITRHPLGDYDTLVVCHRPK</sequence>
<dbReference type="RefSeq" id="WP_390319735.1">
    <property type="nucleotide sequence ID" value="NZ_JBHSPB010000018.1"/>
</dbReference>
<evidence type="ECO:0000256" key="2">
    <source>
        <dbReference type="ARBA" id="ARBA00022679"/>
    </source>
</evidence>
<dbReference type="Gene3D" id="3.40.50.150">
    <property type="entry name" value="Vaccinia Virus protein VP39"/>
    <property type="match status" value="1"/>
</dbReference>
<dbReference type="SUPFAM" id="SSF46785">
    <property type="entry name" value="Winged helix' DNA-binding domain"/>
    <property type="match status" value="1"/>
</dbReference>
<comment type="caution">
    <text evidence="6">The sequence shown here is derived from an EMBL/GenBank/DDBJ whole genome shotgun (WGS) entry which is preliminary data.</text>
</comment>
<gene>
    <name evidence="6" type="ORF">ACFP1Z_25290</name>
</gene>
<evidence type="ECO:0000313" key="7">
    <source>
        <dbReference type="Proteomes" id="UP001596083"/>
    </source>
</evidence>
<dbReference type="SUPFAM" id="SSF53335">
    <property type="entry name" value="S-adenosyl-L-methionine-dependent methyltransferases"/>
    <property type="match status" value="1"/>
</dbReference>